<feature type="transmembrane region" description="Helical" evidence="6">
    <location>
        <begin position="113"/>
        <end position="132"/>
    </location>
</feature>
<dbReference type="OrthoDB" id="3661340at2"/>
<evidence type="ECO:0000256" key="3">
    <source>
        <dbReference type="ARBA" id="ARBA00022692"/>
    </source>
</evidence>
<comment type="subcellular location">
    <subcellularLocation>
        <location evidence="1">Cell membrane</location>
        <topology evidence="1">Multi-pass membrane protein</topology>
    </subcellularLocation>
</comment>
<reference evidence="8 9" key="1">
    <citation type="submission" date="2018-05" db="EMBL/GenBank/DDBJ databases">
        <title>Evolution of GPA BGCs.</title>
        <authorList>
            <person name="Waglechner N."/>
            <person name="Wright G.D."/>
        </authorList>
    </citation>
    <scope>NUCLEOTIDE SEQUENCE [LARGE SCALE GENOMIC DNA]</scope>
    <source>
        <strain evidence="8 9">A82846</strain>
    </source>
</reference>
<feature type="transmembrane region" description="Helical" evidence="6">
    <location>
        <begin position="64"/>
        <end position="82"/>
    </location>
</feature>
<sequence length="421" mass="43394">MTVMTETKEWSYGRVLRNGRVSALLAGDVISNVGDGMIITALPLLTLRIHGDVPAALAIAAVEASPYVLATVLAFTIGLGTLRIPPRMLIIGDCLLRGGVLVLLGLLAMGNSISLGVLIGGLLISSLLRMVAMSARRLVITAMVQPEGRFAANALLGTSSSLAIYAIGPVLGGVLATVANPGLALLINGSSLVVLLVAAIFAAPSKAGSVDRETIPASGLRILRRIPVAFRLFIVVFGFNLFYMPVEVALPLMVQSSFGGSGVALGLIWSGFGVGALLGALATSKLQRFMGYKLLIAIIAGWGGVVLLLLISPSVPFAIAVFFLGGLIYAPFTPVVYTLVQSVLQPDEQQPVITLWTAGSVLAAPIGLALAGPLVQGVGAQGGLLISALLTIALVPLASAGLRGRASRVTQHQNSGQTDER</sequence>
<dbReference type="PANTHER" id="PTHR23513">
    <property type="entry name" value="INTEGRAL MEMBRANE EFFLUX PROTEIN-RELATED"/>
    <property type="match status" value="1"/>
</dbReference>
<dbReference type="InterPro" id="IPR020846">
    <property type="entry name" value="MFS_dom"/>
</dbReference>
<dbReference type="GO" id="GO:0005886">
    <property type="term" value="C:plasma membrane"/>
    <property type="evidence" value="ECO:0007669"/>
    <property type="project" value="UniProtKB-SubCell"/>
</dbReference>
<keyword evidence="4 6" id="KW-1133">Transmembrane helix</keyword>
<protein>
    <submittedName>
        <fullName evidence="8">MFS transporter</fullName>
    </submittedName>
</protein>
<dbReference type="PROSITE" id="PS50850">
    <property type="entry name" value="MFS"/>
    <property type="match status" value="1"/>
</dbReference>
<feature type="transmembrane region" description="Helical" evidence="6">
    <location>
        <begin position="294"/>
        <end position="311"/>
    </location>
</feature>
<feature type="transmembrane region" description="Helical" evidence="6">
    <location>
        <begin position="182"/>
        <end position="203"/>
    </location>
</feature>
<accession>A0A428Z4P7</accession>
<dbReference type="GO" id="GO:0022857">
    <property type="term" value="F:transmembrane transporter activity"/>
    <property type="evidence" value="ECO:0007669"/>
    <property type="project" value="InterPro"/>
</dbReference>
<evidence type="ECO:0000256" key="1">
    <source>
        <dbReference type="ARBA" id="ARBA00004651"/>
    </source>
</evidence>
<dbReference type="CDD" id="cd06173">
    <property type="entry name" value="MFS_MefA_like"/>
    <property type="match status" value="1"/>
</dbReference>
<name>A0A428Z4P7_KIBAR</name>
<gene>
    <name evidence="8" type="ORF">DMH04_27400</name>
</gene>
<keyword evidence="5 6" id="KW-0472">Membrane</keyword>
<evidence type="ECO:0000313" key="8">
    <source>
        <dbReference type="EMBL" id="RSM81607.1"/>
    </source>
</evidence>
<keyword evidence="3 6" id="KW-0812">Transmembrane</keyword>
<dbReference type="InterPro" id="IPR036259">
    <property type="entry name" value="MFS_trans_sf"/>
</dbReference>
<dbReference type="SUPFAM" id="SSF103473">
    <property type="entry name" value="MFS general substrate transporter"/>
    <property type="match status" value="1"/>
</dbReference>
<feature type="transmembrane region" description="Helical" evidence="6">
    <location>
        <begin position="89"/>
        <end position="107"/>
    </location>
</feature>
<feature type="transmembrane region" description="Helical" evidence="6">
    <location>
        <begin position="352"/>
        <end position="372"/>
    </location>
</feature>
<evidence type="ECO:0000256" key="4">
    <source>
        <dbReference type="ARBA" id="ARBA00022989"/>
    </source>
</evidence>
<feature type="transmembrane region" description="Helical" evidence="6">
    <location>
        <begin position="153"/>
        <end position="176"/>
    </location>
</feature>
<keyword evidence="2" id="KW-1003">Cell membrane</keyword>
<feature type="transmembrane region" description="Helical" evidence="6">
    <location>
        <begin position="258"/>
        <end position="282"/>
    </location>
</feature>
<feature type="transmembrane region" description="Helical" evidence="6">
    <location>
        <begin position="21"/>
        <end position="44"/>
    </location>
</feature>
<feature type="transmembrane region" description="Helical" evidence="6">
    <location>
        <begin position="228"/>
        <end position="246"/>
    </location>
</feature>
<evidence type="ECO:0000256" key="6">
    <source>
        <dbReference type="SAM" id="Phobius"/>
    </source>
</evidence>
<dbReference type="Gene3D" id="1.20.1250.20">
    <property type="entry name" value="MFS general substrate transporter like domains"/>
    <property type="match status" value="1"/>
</dbReference>
<evidence type="ECO:0000256" key="2">
    <source>
        <dbReference type="ARBA" id="ARBA00022475"/>
    </source>
</evidence>
<proteinExistence type="predicted"/>
<evidence type="ECO:0000313" key="9">
    <source>
        <dbReference type="Proteomes" id="UP000287547"/>
    </source>
</evidence>
<organism evidence="8 9">
    <name type="scientific">Kibdelosporangium aridum</name>
    <dbReference type="NCBI Taxonomy" id="2030"/>
    <lineage>
        <taxon>Bacteria</taxon>
        <taxon>Bacillati</taxon>
        <taxon>Actinomycetota</taxon>
        <taxon>Actinomycetes</taxon>
        <taxon>Pseudonocardiales</taxon>
        <taxon>Pseudonocardiaceae</taxon>
        <taxon>Kibdelosporangium</taxon>
    </lineage>
</organism>
<evidence type="ECO:0000259" key="7">
    <source>
        <dbReference type="PROSITE" id="PS50850"/>
    </source>
</evidence>
<feature type="transmembrane region" description="Helical" evidence="6">
    <location>
        <begin position="317"/>
        <end position="340"/>
    </location>
</feature>
<dbReference type="Proteomes" id="UP000287547">
    <property type="component" value="Unassembled WGS sequence"/>
</dbReference>
<evidence type="ECO:0000256" key="5">
    <source>
        <dbReference type="ARBA" id="ARBA00023136"/>
    </source>
</evidence>
<dbReference type="Pfam" id="PF07690">
    <property type="entry name" value="MFS_1"/>
    <property type="match status" value="1"/>
</dbReference>
<feature type="transmembrane region" description="Helical" evidence="6">
    <location>
        <begin position="378"/>
        <end position="398"/>
    </location>
</feature>
<dbReference type="AlphaFoldDB" id="A0A428Z4P7"/>
<dbReference type="InterPro" id="IPR011701">
    <property type="entry name" value="MFS"/>
</dbReference>
<dbReference type="PANTHER" id="PTHR23513:SF11">
    <property type="entry name" value="STAPHYLOFERRIN A TRANSPORTER"/>
    <property type="match status" value="1"/>
</dbReference>
<feature type="domain" description="Major facilitator superfamily (MFS) profile" evidence="7">
    <location>
        <begin position="226"/>
        <end position="421"/>
    </location>
</feature>
<dbReference type="EMBL" id="QHKI01000025">
    <property type="protein sequence ID" value="RSM81607.1"/>
    <property type="molecule type" value="Genomic_DNA"/>
</dbReference>
<comment type="caution">
    <text evidence="8">The sequence shown here is derived from an EMBL/GenBank/DDBJ whole genome shotgun (WGS) entry which is preliminary data.</text>
</comment>